<keyword evidence="15" id="KW-0807">Transducer</keyword>
<feature type="transmembrane region" description="Helical" evidence="16">
    <location>
        <begin position="875"/>
        <end position="899"/>
    </location>
</feature>
<evidence type="ECO:0000256" key="5">
    <source>
        <dbReference type="ARBA" id="ARBA00022553"/>
    </source>
</evidence>
<dbReference type="InterPro" id="IPR036383">
    <property type="entry name" value="TSP1_rpt_sf"/>
</dbReference>
<dbReference type="FunFam" id="2.20.100.10:FF:000012">
    <property type="entry name" value="Adhesion G protein-coupled receptor B2"/>
    <property type="match status" value="1"/>
</dbReference>
<evidence type="ECO:0000313" key="22">
    <source>
        <dbReference type="Proteomes" id="UP000694383"/>
    </source>
</evidence>
<dbReference type="Pfam" id="PF00090">
    <property type="entry name" value="TSP_1"/>
    <property type="match status" value="4"/>
</dbReference>
<dbReference type="FunFam" id="4.10.1240.10:FF:000002">
    <property type="entry name" value="Adhesion G protein-coupled receptor B2"/>
    <property type="match status" value="1"/>
</dbReference>
<evidence type="ECO:0000256" key="3">
    <source>
        <dbReference type="ARBA" id="ARBA00022475"/>
    </source>
</evidence>
<dbReference type="Proteomes" id="UP000694383">
    <property type="component" value="Unplaced"/>
</dbReference>
<reference evidence="21" key="2">
    <citation type="submission" date="2025-09" db="UniProtKB">
        <authorList>
            <consortium name="Ensembl"/>
        </authorList>
    </citation>
    <scope>IDENTIFICATION</scope>
</reference>
<dbReference type="Gene3D" id="2.20.100.10">
    <property type="entry name" value="Thrombospondin type-1 (TSP1) repeat"/>
    <property type="match status" value="4"/>
</dbReference>
<dbReference type="Pfam" id="PF02793">
    <property type="entry name" value="HRM"/>
    <property type="match status" value="1"/>
</dbReference>
<dbReference type="GO" id="GO:0005576">
    <property type="term" value="C:extracellular region"/>
    <property type="evidence" value="ECO:0007669"/>
    <property type="project" value="UniProtKB-SubCell"/>
</dbReference>
<feature type="transmembrane region" description="Helical" evidence="16">
    <location>
        <begin position="1003"/>
        <end position="1025"/>
    </location>
</feature>
<dbReference type="InterPro" id="IPR000884">
    <property type="entry name" value="TSP1_rpt"/>
</dbReference>
<evidence type="ECO:0000256" key="4">
    <source>
        <dbReference type="ARBA" id="ARBA00022525"/>
    </source>
</evidence>
<dbReference type="Pfam" id="PF19188">
    <property type="entry name" value="AGRB_N"/>
    <property type="match status" value="1"/>
</dbReference>
<reference evidence="21" key="1">
    <citation type="submission" date="2025-08" db="UniProtKB">
        <authorList>
            <consortium name="Ensembl"/>
        </authorList>
    </citation>
    <scope>IDENTIFICATION</scope>
</reference>
<evidence type="ECO:0000256" key="9">
    <source>
        <dbReference type="ARBA" id="ARBA00022989"/>
    </source>
</evidence>
<dbReference type="GO" id="GO:0004930">
    <property type="term" value="F:G protein-coupled receptor activity"/>
    <property type="evidence" value="ECO:0007669"/>
    <property type="project" value="UniProtKB-KW"/>
</dbReference>
<feature type="transmembrane region" description="Helical" evidence="16">
    <location>
        <begin position="920"/>
        <end position="939"/>
    </location>
</feature>
<evidence type="ECO:0000256" key="6">
    <source>
        <dbReference type="ARBA" id="ARBA00022692"/>
    </source>
</evidence>
<keyword evidence="5" id="KW-0597">Phosphoprotein</keyword>
<comment type="subcellular location">
    <subcellularLocation>
        <location evidence="2">Cell membrane</location>
        <topology evidence="2">Multi-pass membrane protein</topology>
    </subcellularLocation>
    <subcellularLocation>
        <location evidence="1">Secreted</location>
    </subcellularLocation>
</comment>
<dbReference type="GO" id="GO:0005886">
    <property type="term" value="C:plasma membrane"/>
    <property type="evidence" value="ECO:0007669"/>
    <property type="project" value="UniProtKB-SubCell"/>
</dbReference>
<dbReference type="InterPro" id="IPR057244">
    <property type="entry name" value="GAIN_B"/>
</dbReference>
<dbReference type="SMART" id="SM00303">
    <property type="entry name" value="GPS"/>
    <property type="match status" value="1"/>
</dbReference>
<evidence type="ECO:0000256" key="17">
    <source>
        <dbReference type="SAM" id="SignalP"/>
    </source>
</evidence>
<keyword evidence="3" id="KW-1003">Cell membrane</keyword>
<evidence type="ECO:0000256" key="7">
    <source>
        <dbReference type="ARBA" id="ARBA00022729"/>
    </source>
</evidence>
<dbReference type="InterPro" id="IPR017981">
    <property type="entry name" value="GPCR_2-like_7TM"/>
</dbReference>
<dbReference type="PRINTS" id="PR01694">
    <property type="entry name" value="BAIPRECURSOR"/>
</dbReference>
<dbReference type="GeneTree" id="ENSGT00940000155081"/>
<dbReference type="PRINTS" id="PR00249">
    <property type="entry name" value="GPCRSECRETIN"/>
</dbReference>
<dbReference type="PROSITE" id="PS50092">
    <property type="entry name" value="TSP1"/>
    <property type="match status" value="4"/>
</dbReference>
<dbReference type="InterPro" id="IPR008077">
    <property type="entry name" value="GPCR_2_brain_angio_inhib"/>
</dbReference>
<feature type="signal peptide" evidence="17">
    <location>
        <begin position="1"/>
        <end position="25"/>
    </location>
</feature>
<dbReference type="Pfam" id="PF00002">
    <property type="entry name" value="7tm_2"/>
    <property type="match status" value="1"/>
</dbReference>
<dbReference type="InterPro" id="IPR000203">
    <property type="entry name" value="GPS"/>
</dbReference>
<keyword evidence="10" id="KW-0297">G-protein coupled receptor</keyword>
<dbReference type="FunFam" id="2.60.220.50:FF:000004">
    <property type="entry name" value="Adhesion G protein-coupled receptor B3"/>
    <property type="match status" value="1"/>
</dbReference>
<evidence type="ECO:0000256" key="2">
    <source>
        <dbReference type="ARBA" id="ARBA00004651"/>
    </source>
</evidence>
<proteinExistence type="predicted"/>
<dbReference type="FunFam" id="1.20.1070.10:FF:000016">
    <property type="entry name" value="Adhesion G protein-coupled receptor B2"/>
    <property type="match status" value="1"/>
</dbReference>
<dbReference type="SMART" id="SM00008">
    <property type="entry name" value="HormR"/>
    <property type="match status" value="1"/>
</dbReference>
<dbReference type="InterPro" id="IPR036445">
    <property type="entry name" value="GPCR_2_extracell_dom_sf"/>
</dbReference>
<dbReference type="InterPro" id="IPR017983">
    <property type="entry name" value="GPCR_2_secretin-like_CS"/>
</dbReference>
<feature type="domain" description="GAIN-B" evidence="18">
    <location>
        <begin position="673"/>
        <end position="844"/>
    </location>
</feature>
<dbReference type="Gene3D" id="2.60.220.50">
    <property type="match status" value="1"/>
</dbReference>
<dbReference type="InterPro" id="IPR046338">
    <property type="entry name" value="GAIN_dom_sf"/>
</dbReference>
<dbReference type="PANTHER" id="PTHR10239:SF32">
    <property type="entry name" value="ADHESION G PROTEIN-COUPLED RECEPTOR B2"/>
    <property type="match status" value="1"/>
</dbReference>
<dbReference type="Pfam" id="PF16489">
    <property type="entry name" value="GAIN"/>
    <property type="match status" value="1"/>
</dbReference>
<protein>
    <submittedName>
        <fullName evidence="21">Adhesion G protein-coupled receptor B3</fullName>
    </submittedName>
</protein>
<evidence type="ECO:0000256" key="14">
    <source>
        <dbReference type="ARBA" id="ARBA00023180"/>
    </source>
</evidence>
<keyword evidence="9 16" id="KW-1133">Transmembrane helix</keyword>
<dbReference type="Gene3D" id="1.20.1070.10">
    <property type="entry name" value="Rhodopsin 7-helix transmembrane proteins"/>
    <property type="match status" value="1"/>
</dbReference>
<evidence type="ECO:0000256" key="11">
    <source>
        <dbReference type="ARBA" id="ARBA00023136"/>
    </source>
</evidence>
<feature type="domain" description="G-protein coupled receptors family 2 profile 1" evidence="19">
    <location>
        <begin position="490"/>
        <end position="560"/>
    </location>
</feature>
<dbReference type="InterPro" id="IPR032471">
    <property type="entry name" value="AGRL2-4_GAIN_subdom_A"/>
</dbReference>
<evidence type="ECO:0000256" key="12">
    <source>
        <dbReference type="ARBA" id="ARBA00023157"/>
    </source>
</evidence>
<keyword evidence="4" id="KW-0964">Secreted</keyword>
<dbReference type="Gene3D" id="4.10.1240.10">
    <property type="entry name" value="GPCR, family 2, extracellular hormone receptor domain"/>
    <property type="match status" value="1"/>
</dbReference>
<keyword evidence="14" id="KW-0325">Glycoprotein</keyword>
<feature type="transmembrane region" description="Helical" evidence="16">
    <location>
        <begin position="850"/>
        <end position="869"/>
    </location>
</feature>
<keyword evidence="8" id="KW-0677">Repeat</keyword>
<dbReference type="InterPro" id="IPR043838">
    <property type="entry name" value="AGRB_N"/>
</dbReference>
<dbReference type="PROSITE" id="PS50221">
    <property type="entry name" value="GAIN_B"/>
    <property type="match status" value="1"/>
</dbReference>
<dbReference type="GO" id="GO:0016525">
    <property type="term" value="P:negative regulation of angiogenesis"/>
    <property type="evidence" value="ECO:0007669"/>
    <property type="project" value="InterPro"/>
</dbReference>
<dbReference type="PANTHER" id="PTHR10239">
    <property type="entry name" value="ISTHMIN-2"/>
    <property type="match status" value="1"/>
</dbReference>
<dbReference type="PROSITE" id="PS00650">
    <property type="entry name" value="G_PROTEIN_RECEP_F2_2"/>
    <property type="match status" value="1"/>
</dbReference>
<organism evidence="21 22">
    <name type="scientific">Oryzias sinensis</name>
    <name type="common">Chinese medaka</name>
    <dbReference type="NCBI Taxonomy" id="183150"/>
    <lineage>
        <taxon>Eukaryota</taxon>
        <taxon>Metazoa</taxon>
        <taxon>Chordata</taxon>
        <taxon>Craniata</taxon>
        <taxon>Vertebrata</taxon>
        <taxon>Euteleostomi</taxon>
        <taxon>Actinopterygii</taxon>
        <taxon>Neopterygii</taxon>
        <taxon>Teleostei</taxon>
        <taxon>Neoteleostei</taxon>
        <taxon>Acanthomorphata</taxon>
        <taxon>Ovalentaria</taxon>
        <taxon>Atherinomorphae</taxon>
        <taxon>Beloniformes</taxon>
        <taxon>Adrianichthyidae</taxon>
        <taxon>Oryziinae</taxon>
        <taxon>Oryzias</taxon>
    </lineage>
</organism>
<dbReference type="InterPro" id="IPR000832">
    <property type="entry name" value="GPCR_2_secretin-like"/>
</dbReference>
<accession>A0A8C7WP55</accession>
<dbReference type="PROSITE" id="PS50227">
    <property type="entry name" value="G_PROTEIN_RECEP_F2_3"/>
    <property type="match status" value="1"/>
</dbReference>
<keyword evidence="13" id="KW-0675">Receptor</keyword>
<name>A0A8C7WP55_9TELE</name>
<feature type="chain" id="PRO_5034437716" evidence="17">
    <location>
        <begin position="26"/>
        <end position="1347"/>
    </location>
</feature>
<evidence type="ECO:0000256" key="13">
    <source>
        <dbReference type="ARBA" id="ARBA00023170"/>
    </source>
</evidence>
<evidence type="ECO:0000256" key="8">
    <source>
        <dbReference type="ARBA" id="ARBA00022737"/>
    </source>
</evidence>
<dbReference type="FunFam" id="2.20.100.10:FF:000004">
    <property type="entry name" value="Adhesion G protein-coupled receptor B2"/>
    <property type="match status" value="1"/>
</dbReference>
<evidence type="ECO:0000259" key="19">
    <source>
        <dbReference type="PROSITE" id="PS50227"/>
    </source>
</evidence>
<evidence type="ECO:0000256" key="1">
    <source>
        <dbReference type="ARBA" id="ARBA00004613"/>
    </source>
</evidence>
<feature type="transmembrane region" description="Helical" evidence="16">
    <location>
        <begin position="959"/>
        <end position="982"/>
    </location>
</feature>
<dbReference type="PROSITE" id="PS50261">
    <property type="entry name" value="G_PROTEIN_RECEP_F2_4"/>
    <property type="match status" value="1"/>
</dbReference>
<sequence>MKAVRNLLIYIFSTYLLVMFGLTGAQDYWCSTLVKGVIYGSYSVTEMFPKNYTNCTWTLENPDPTKYSIYLKLFKRDLSCSEYSLLAYQFDHYSHEKINELLKANESIVYLCDSKNNYIFLLYDKNFVQLRRVFPYDYNGLTPLKLDEEEKSIVEFLVLNKASPSQFGCQVLCSWLENCLKAEKGTVETCGIVYTKCTCPQHLGDGESESMLMLNNVVLPLNPQTEGCLSPQLHAGQICNLSAEVKRPPKEGEYSITFLLLLKLLVDFTDSSFLSPFSHTGETGAEEWSQWSSCSVTCGQGSQVRTRTCVSPYGTYCGGPLRESRVCNNTAPCPVHGVWEEWSPWSLCSFTCGRGQRTRTRMCAPPQHGGRACDGPETQTKLCNIALCPVDGQWQEWSPWSVCSVTCANGTQQRTRQCSAAAHGGSECRGHWAESRECHNPDSNGQWNPWGPWSGCSKSCDGGWQRRARVCQGAAVTGQQCDGTGEEVRKCSEQRCPAPYEICPEDYAVSMVWRRTPSGELAFNRCPPNATGTTSRRCSLDHRGMAFWEQPSYARCSMSTRQNNRPKDQTGIPLPLEAPPSKAAPSFQSCLSNPFHLFLLLQHVACNTCVWVFYVVSFSSFLQNFFQIISNLLEEENKEKWEDAQKIYPGAVELMQVIEDFIHIVGLGMKDFHNAYLMTGNLVASIQRLPAVSVMTDINFPMKGRKGMVDWARNSEDKVVIPKGLFISQSADMEGSPVFILGTVLYKTLGLMLNHTVVNSKIIAVTVRPEPKTTESHLEIELAHMANGTIKPYCALWDTTITNDSWGAWSTKGCKTVLTDASHTKCSCDRVSTFAILVCLTLYIRSERSIILLNFCLSIICSNILILVGQTQTRNVGVCIMTTAFLHFFFLASFCWVLTEAWQSYMAVTGKVRTRLIRKRFLCLGWGLPALVVAISMGFTKTKGYGTPLYCWLSLEGGLLYAFVGPAAAVVLVNMVIGILVFNKLVSRDGILDKKLKHRAGASLWSSCVVLPLLALTWMSAVLAMTDKRSILFQILFAVFDSLQGFVIVMVHCVLRREVQDAFRCRLRNCQDPISGDATGTFPNGHAQIMTDFEKDVDIACRSALHKDMGSCRAATITGTLSRISLNDEEDEKGPEGLNYSTLPGNIISKVIIQQPSALHMPMGVGDLKEQCLADSNADMRRTVYLCTDDAVRQSDQSMGGHDMEGHPMQGQMMETDYIVMPRASAAMSGSGNVPTLLKEDTKMNITMDTLPHERLMHYKMGPDFNIGSSGMDHMNVNLEQQYPGIQEQKQSLPFEPRTAVKNFLAEMEEAGGLSRSETGSTISMSSLEVQIAIWCKKRRFSLLIQI</sequence>
<feature type="transmembrane region" description="Helical" evidence="16">
    <location>
        <begin position="1031"/>
        <end position="1055"/>
    </location>
</feature>
<dbReference type="GO" id="GO:0007166">
    <property type="term" value="P:cell surface receptor signaling pathway"/>
    <property type="evidence" value="ECO:0007669"/>
    <property type="project" value="InterPro"/>
</dbReference>
<keyword evidence="22" id="KW-1185">Reference proteome</keyword>
<dbReference type="InterPro" id="IPR001879">
    <property type="entry name" value="GPCR_2_extracellular_dom"/>
</dbReference>
<evidence type="ECO:0000259" key="18">
    <source>
        <dbReference type="PROSITE" id="PS50221"/>
    </source>
</evidence>
<dbReference type="InterPro" id="IPR051867">
    <property type="entry name" value="Angio_Inhib/Adhesion_GPCR"/>
</dbReference>
<keyword evidence="11 16" id="KW-0472">Membrane</keyword>
<dbReference type="SUPFAM" id="SSF82895">
    <property type="entry name" value="TSP-1 type 1 repeat"/>
    <property type="match status" value="4"/>
</dbReference>
<evidence type="ECO:0000256" key="10">
    <source>
        <dbReference type="ARBA" id="ARBA00023040"/>
    </source>
</evidence>
<feature type="transmembrane region" description="Helical" evidence="16">
    <location>
        <begin position="595"/>
        <end position="616"/>
    </location>
</feature>
<dbReference type="FunFam" id="2.20.100.10:FF:000003">
    <property type="entry name" value="Adhesion G protein-coupled receptor B2"/>
    <property type="match status" value="2"/>
</dbReference>
<keyword evidence="7 17" id="KW-0732">Signal</keyword>
<evidence type="ECO:0000313" key="21">
    <source>
        <dbReference type="Ensembl" id="ENSOSIP00000001252.1"/>
    </source>
</evidence>
<evidence type="ECO:0000259" key="20">
    <source>
        <dbReference type="PROSITE" id="PS50261"/>
    </source>
</evidence>
<evidence type="ECO:0000256" key="15">
    <source>
        <dbReference type="ARBA" id="ARBA00023224"/>
    </source>
</evidence>
<dbReference type="SMART" id="SM00209">
    <property type="entry name" value="TSP1"/>
    <property type="match status" value="4"/>
</dbReference>
<keyword evidence="6 16" id="KW-0812">Transmembrane</keyword>
<evidence type="ECO:0000256" key="16">
    <source>
        <dbReference type="SAM" id="Phobius"/>
    </source>
</evidence>
<dbReference type="Ensembl" id="ENSOSIT00000001337.1">
    <property type="protein sequence ID" value="ENSOSIP00000001252.1"/>
    <property type="gene ID" value="ENSOSIG00000000653.1"/>
</dbReference>
<keyword evidence="12" id="KW-1015">Disulfide bond</keyword>
<feature type="domain" description="G-protein coupled receptors family 2 profile 2" evidence="20">
    <location>
        <begin position="815"/>
        <end position="1056"/>
    </location>
</feature>